<evidence type="ECO:0000313" key="2">
    <source>
        <dbReference type="EMBL" id="MPM58905.1"/>
    </source>
</evidence>
<keyword evidence="1" id="KW-1133">Transmembrane helix</keyword>
<dbReference type="InterPro" id="IPR050194">
    <property type="entry name" value="Glycosyltransferase_grp1"/>
</dbReference>
<gene>
    <name evidence="2" type="primary">mshA_87</name>
    <name evidence="2" type="ORF">SDC9_105738</name>
</gene>
<dbReference type="Pfam" id="PF13692">
    <property type="entry name" value="Glyco_trans_1_4"/>
    <property type="match status" value="1"/>
</dbReference>
<protein>
    <submittedName>
        <fullName evidence="2">D-inositol-3-phosphate glycosyltransferase</fullName>
        <ecNumber evidence="2">2.4.1.250</ecNumber>
    </submittedName>
</protein>
<dbReference type="SUPFAM" id="SSF53756">
    <property type="entry name" value="UDP-Glycosyltransferase/glycogen phosphorylase"/>
    <property type="match status" value="1"/>
</dbReference>
<keyword evidence="2" id="KW-0328">Glycosyltransferase</keyword>
<name>A0A645B0A2_9ZZZZ</name>
<keyword evidence="2" id="KW-0808">Transferase</keyword>
<comment type="caution">
    <text evidence="2">The sequence shown here is derived from an EMBL/GenBank/DDBJ whole genome shotgun (WGS) entry which is preliminary data.</text>
</comment>
<dbReference type="CDD" id="cd03801">
    <property type="entry name" value="GT4_PimA-like"/>
    <property type="match status" value="1"/>
</dbReference>
<keyword evidence="1" id="KW-0472">Membrane</keyword>
<feature type="transmembrane region" description="Helical" evidence="1">
    <location>
        <begin position="31"/>
        <end position="48"/>
    </location>
</feature>
<sequence length="243" mass="27872">MPKQKIILSLMGKDAYADYVGYKKRKMSSRYLTILTLLIQPFVAYIISKSKNIEKYVWLKKKSVIIPNGIDINRFKPTIVKKNNENKTILFLGDKFNIRKNFKLVEESISLLKEQKINLITPYPSKHETIVSYMNSCDILVFPSFMEGSPNVIKEAMACNCPIVATNVGDIEWLFGGEPGCYLADFTSKDFAKKIEYALRFAEIHKKTNGRNRLIELGLDSDTVAKKIINIYKKLLNNNENLD</sequence>
<dbReference type="GO" id="GO:0102710">
    <property type="term" value="F:D-inositol-3-phosphate glycosyltransferase activity"/>
    <property type="evidence" value="ECO:0007669"/>
    <property type="project" value="UniProtKB-EC"/>
</dbReference>
<dbReference type="Gene3D" id="3.40.50.2000">
    <property type="entry name" value="Glycogen Phosphorylase B"/>
    <property type="match status" value="1"/>
</dbReference>
<dbReference type="EC" id="2.4.1.250" evidence="2"/>
<dbReference type="AlphaFoldDB" id="A0A645B0A2"/>
<dbReference type="EMBL" id="VSSQ01017018">
    <property type="protein sequence ID" value="MPM58905.1"/>
    <property type="molecule type" value="Genomic_DNA"/>
</dbReference>
<accession>A0A645B0A2</accession>
<evidence type="ECO:0000256" key="1">
    <source>
        <dbReference type="SAM" id="Phobius"/>
    </source>
</evidence>
<keyword evidence="1" id="KW-0812">Transmembrane</keyword>
<proteinExistence type="predicted"/>
<dbReference type="PANTHER" id="PTHR45947">
    <property type="entry name" value="SULFOQUINOVOSYL TRANSFERASE SQD2"/>
    <property type="match status" value="1"/>
</dbReference>
<dbReference type="PANTHER" id="PTHR45947:SF3">
    <property type="entry name" value="SULFOQUINOVOSYL TRANSFERASE SQD2"/>
    <property type="match status" value="1"/>
</dbReference>
<organism evidence="2">
    <name type="scientific">bioreactor metagenome</name>
    <dbReference type="NCBI Taxonomy" id="1076179"/>
    <lineage>
        <taxon>unclassified sequences</taxon>
        <taxon>metagenomes</taxon>
        <taxon>ecological metagenomes</taxon>
    </lineage>
</organism>
<reference evidence="2" key="1">
    <citation type="submission" date="2019-08" db="EMBL/GenBank/DDBJ databases">
        <authorList>
            <person name="Kucharzyk K."/>
            <person name="Murdoch R.W."/>
            <person name="Higgins S."/>
            <person name="Loffler F."/>
        </authorList>
    </citation>
    <scope>NUCLEOTIDE SEQUENCE</scope>
</reference>